<dbReference type="AlphaFoldDB" id="A5CNY5"/>
<feature type="domain" description="Phosphoribulokinase/uridine kinase" evidence="1">
    <location>
        <begin position="10"/>
        <end position="176"/>
    </location>
</feature>
<dbReference type="KEGG" id="cmi:CMM_0746"/>
<dbReference type="Gene3D" id="3.40.50.300">
    <property type="entry name" value="P-loop containing nucleotide triphosphate hydrolases"/>
    <property type="match status" value="1"/>
</dbReference>
<dbReference type="eggNOG" id="COG0572">
    <property type="taxonomic scope" value="Bacteria"/>
</dbReference>
<protein>
    <submittedName>
        <fullName evidence="2">Phosphoribulokinase</fullName>
        <ecNumber evidence="2">2.7.1.-</ecNumber>
    </submittedName>
</protein>
<keyword evidence="2" id="KW-0808">Transferase</keyword>
<dbReference type="EC" id="2.7.1.-" evidence="2"/>
<name>A5CNY5_CLAM3</name>
<proteinExistence type="predicted"/>
<sequence>MRVATDRPLVVGVSGYGGSGKSTLARVLTAALPGSVRLRGDDFLDPSRSHRRSPDWDGVDRLRLVEEVLDPLRSGRGGAFRRYDWGRRALGGPERLPETDLLVVDLIELLHPETRPWIDLAVWCDVDLETASARGMARDARLGRDHDALWRDVWIPNERDFDAGFAPRASADVLLPDAPGSTNT</sequence>
<gene>
    <name evidence="2" type="primary">prkA</name>
    <name evidence="2" type="ordered locus">CMM_0746</name>
</gene>
<dbReference type="Proteomes" id="UP000001564">
    <property type="component" value="Chromosome"/>
</dbReference>
<keyword evidence="3" id="KW-1185">Reference proteome</keyword>
<dbReference type="SUPFAM" id="SSF52540">
    <property type="entry name" value="P-loop containing nucleoside triphosphate hydrolases"/>
    <property type="match status" value="1"/>
</dbReference>
<dbReference type="HOGENOM" id="CLU_087906_0_1_11"/>
<evidence type="ECO:0000259" key="1">
    <source>
        <dbReference type="Pfam" id="PF00485"/>
    </source>
</evidence>
<dbReference type="InterPro" id="IPR006083">
    <property type="entry name" value="PRK/URK"/>
</dbReference>
<dbReference type="EMBL" id="AM711867">
    <property type="protein sequence ID" value="CAN00779.1"/>
    <property type="molecule type" value="Genomic_DNA"/>
</dbReference>
<evidence type="ECO:0000313" key="3">
    <source>
        <dbReference type="Proteomes" id="UP000001564"/>
    </source>
</evidence>
<organism evidence="2 3">
    <name type="scientific">Clavibacter michiganensis subsp. michiganensis (strain NCPPB 382)</name>
    <dbReference type="NCBI Taxonomy" id="443906"/>
    <lineage>
        <taxon>Bacteria</taxon>
        <taxon>Bacillati</taxon>
        <taxon>Actinomycetota</taxon>
        <taxon>Actinomycetes</taxon>
        <taxon>Micrococcales</taxon>
        <taxon>Microbacteriaceae</taxon>
        <taxon>Clavibacter</taxon>
    </lineage>
</organism>
<dbReference type="GO" id="GO:0005524">
    <property type="term" value="F:ATP binding"/>
    <property type="evidence" value="ECO:0007669"/>
    <property type="project" value="InterPro"/>
</dbReference>
<accession>A5CNY5</accession>
<dbReference type="InterPro" id="IPR027417">
    <property type="entry name" value="P-loop_NTPase"/>
</dbReference>
<evidence type="ECO:0000313" key="2">
    <source>
        <dbReference type="EMBL" id="CAN00779.1"/>
    </source>
</evidence>
<dbReference type="Pfam" id="PF00485">
    <property type="entry name" value="PRK"/>
    <property type="match status" value="1"/>
</dbReference>
<reference evidence="2 3" key="1">
    <citation type="journal article" date="2008" name="J. Bacteriol.">
        <title>The genome sequence of the tomato-pathogenic actinomycete Clavibacter michiganensis subsp. michiganensis NCPPB382 reveals a large island involved in pathogenicity.</title>
        <authorList>
            <person name="Gartemann K.H."/>
            <person name="Abt B."/>
            <person name="Bekel T."/>
            <person name="Burger A."/>
            <person name="Engemann J."/>
            <person name="Flugel M."/>
            <person name="Gaigalat L."/>
            <person name="Goesmann A."/>
            <person name="Grafen I."/>
            <person name="Kalinowski J."/>
            <person name="Kaup O."/>
            <person name="Kirchner O."/>
            <person name="Krause L."/>
            <person name="Linke B."/>
            <person name="McHardy A."/>
            <person name="Meyer F."/>
            <person name="Pohle S."/>
            <person name="Ruckert C."/>
            <person name="Schneiker S."/>
            <person name="Zellermann E.M."/>
            <person name="Puhler A."/>
            <person name="Eichenlaub R."/>
            <person name="Kaiser O."/>
            <person name="Bartels D."/>
        </authorList>
    </citation>
    <scope>NUCLEOTIDE SEQUENCE [LARGE SCALE GENOMIC DNA]</scope>
    <source>
        <strain evidence="2 3">NCPPB 382</strain>
    </source>
</reference>
<dbReference type="GO" id="GO:0016301">
    <property type="term" value="F:kinase activity"/>
    <property type="evidence" value="ECO:0007669"/>
    <property type="project" value="InterPro"/>
</dbReference>